<dbReference type="InterPro" id="IPR022002">
    <property type="entry name" value="ChsH2_Znr"/>
</dbReference>
<evidence type="ECO:0000259" key="2">
    <source>
        <dbReference type="Pfam" id="PF01796"/>
    </source>
</evidence>
<name>A0A495K8E5_WILMA</name>
<dbReference type="OrthoDB" id="7470921at2"/>
<dbReference type="Pfam" id="PF12172">
    <property type="entry name" value="zf-ChsH2"/>
    <property type="match status" value="1"/>
</dbReference>
<dbReference type="InterPro" id="IPR052513">
    <property type="entry name" value="Thioester_dehydratase-like"/>
</dbReference>
<feature type="domain" description="ChsH2 rubredoxin-like zinc ribbon" evidence="3">
    <location>
        <begin position="30"/>
        <end position="65"/>
    </location>
</feature>
<protein>
    <submittedName>
        <fullName evidence="4">Zn-ribbon domain-containing OB-fold protein</fullName>
    </submittedName>
</protein>
<feature type="domain" description="ChsH2 C-terminal OB-fold" evidence="2">
    <location>
        <begin position="69"/>
        <end position="132"/>
    </location>
</feature>
<dbReference type="EMBL" id="RBKV01000001">
    <property type="protein sequence ID" value="RKR97586.1"/>
    <property type="molecule type" value="Genomic_DNA"/>
</dbReference>
<evidence type="ECO:0000259" key="3">
    <source>
        <dbReference type="Pfam" id="PF12172"/>
    </source>
</evidence>
<dbReference type="Proteomes" id="UP001185792">
    <property type="component" value="Unassembled WGS sequence"/>
</dbReference>
<comment type="caution">
    <text evidence="5">The sequence shown here is derived from an EMBL/GenBank/DDBJ whole genome shotgun (WGS) entry which is preliminary data.</text>
</comment>
<dbReference type="AlphaFoldDB" id="A0A495K8E5"/>
<dbReference type="RefSeq" id="WP_062794828.1">
    <property type="nucleotide sequence ID" value="NZ_CBCRXS010000007.1"/>
</dbReference>
<organism evidence="5 6">
    <name type="scientific">Williamsia marianensis</name>
    <dbReference type="NCBI Taxonomy" id="85044"/>
    <lineage>
        <taxon>Bacteria</taxon>
        <taxon>Bacillati</taxon>
        <taxon>Actinomycetota</taxon>
        <taxon>Actinomycetes</taxon>
        <taxon>Mycobacteriales</taxon>
        <taxon>Nocardiaceae</taxon>
        <taxon>Williamsia</taxon>
    </lineage>
</organism>
<dbReference type="Proteomes" id="UP000274762">
    <property type="component" value="Unassembled WGS sequence"/>
</dbReference>
<accession>A0A495K8E5</accession>
<dbReference type="PANTHER" id="PTHR34075:SF5">
    <property type="entry name" value="BLR3430 PROTEIN"/>
    <property type="match status" value="1"/>
</dbReference>
<feature type="region of interest" description="Disordered" evidence="1">
    <location>
        <begin position="1"/>
        <end position="20"/>
    </location>
</feature>
<dbReference type="InterPro" id="IPR012340">
    <property type="entry name" value="NA-bd_OB-fold"/>
</dbReference>
<dbReference type="InterPro" id="IPR002878">
    <property type="entry name" value="ChsH2_C"/>
</dbReference>
<dbReference type="SUPFAM" id="SSF50249">
    <property type="entry name" value="Nucleic acid-binding proteins"/>
    <property type="match status" value="1"/>
</dbReference>
<dbReference type="Gene3D" id="6.10.30.10">
    <property type="match status" value="1"/>
</dbReference>
<dbReference type="PANTHER" id="PTHR34075">
    <property type="entry name" value="BLR3430 PROTEIN"/>
    <property type="match status" value="1"/>
</dbReference>
<evidence type="ECO:0000313" key="7">
    <source>
        <dbReference type="Proteomes" id="UP001185792"/>
    </source>
</evidence>
<reference evidence="4 7" key="2">
    <citation type="submission" date="2023-10" db="EMBL/GenBank/DDBJ databases">
        <title>Development of a sustainable strategy for remediation of hydrocarbon-contaminated territories based on the waste exchange concept.</title>
        <authorList>
            <person name="Krivoruchko A."/>
        </authorList>
    </citation>
    <scope>NUCLEOTIDE SEQUENCE [LARGE SCALE GENOMIC DNA]</scope>
    <source>
        <strain evidence="4 7">IEGM 1236</strain>
    </source>
</reference>
<evidence type="ECO:0000256" key="1">
    <source>
        <dbReference type="SAM" id="MobiDB-lite"/>
    </source>
</evidence>
<evidence type="ECO:0000313" key="5">
    <source>
        <dbReference type="EMBL" id="RKR97586.1"/>
    </source>
</evidence>
<evidence type="ECO:0000313" key="4">
    <source>
        <dbReference type="EMBL" id="MDV7136449.1"/>
    </source>
</evidence>
<reference evidence="5 6" key="1">
    <citation type="submission" date="2018-10" db="EMBL/GenBank/DDBJ databases">
        <title>Sequencing the genomes of 1000 actinobacteria strains.</title>
        <authorList>
            <person name="Klenk H.-P."/>
        </authorList>
    </citation>
    <scope>NUCLEOTIDE SEQUENCE [LARGE SCALE GENOMIC DNA]</scope>
    <source>
        <strain evidence="5 6">DSM 44343</strain>
    </source>
</reference>
<proteinExistence type="predicted"/>
<sequence>MAETAKPDATRPAKPRADIPTVETATKPYWDAAAEGKLLVAKCEDCGKVHHYPRPFCPSCWSENVTSIESTGRGTLYTYSTVYMNDLHPFKERLPYVAAIVELDEGPRLMTNMEDCEPADLEVGMPVTVGFRPITDDFTATIFRPA</sequence>
<feature type="compositionally biased region" description="Basic and acidic residues" evidence="1">
    <location>
        <begin position="1"/>
        <end position="17"/>
    </location>
</feature>
<dbReference type="Pfam" id="PF01796">
    <property type="entry name" value="OB_ChsH2_C"/>
    <property type="match status" value="1"/>
</dbReference>
<evidence type="ECO:0000313" key="6">
    <source>
        <dbReference type="Proteomes" id="UP000274762"/>
    </source>
</evidence>
<dbReference type="EMBL" id="JAWLUM010000004">
    <property type="protein sequence ID" value="MDV7136449.1"/>
    <property type="molecule type" value="Genomic_DNA"/>
</dbReference>
<keyword evidence="7" id="KW-1185">Reference proteome</keyword>
<gene>
    <name evidence="5" type="ORF">DFJ75_4472</name>
    <name evidence="4" type="ORF">R4198_22350</name>
</gene>